<keyword evidence="1" id="KW-0413">Isomerase</keyword>
<dbReference type="KEGG" id="xyk:GT347_22815"/>
<dbReference type="InterPro" id="IPR014347">
    <property type="entry name" value="Tautomerase/MIF_sf"/>
</dbReference>
<dbReference type="AlphaFoldDB" id="A0A857JBV0"/>
<sequence>MPHLTIEYSRNLEAGFALAETLREVNATLVASGQIRNEPDLKSRIVPLDETVVGTGLGDRGFVYCLLRLLPGRSDAVKAEMSERIAVVMRKRIPQPAGMMVQLSVEVIEMHAPSYVKEVLAA</sequence>
<dbReference type="PANTHER" id="PTHR37950:SF1">
    <property type="entry name" value="4-HYDROXYPHENYLACETATE CATABOLISM PROTEIN"/>
    <property type="match status" value="1"/>
</dbReference>
<dbReference type="PANTHER" id="PTHR37950">
    <property type="entry name" value="4-HYDROXYPHENYLACETATE CATABOLISM PROTEIN"/>
    <property type="match status" value="1"/>
</dbReference>
<dbReference type="SUPFAM" id="SSF55331">
    <property type="entry name" value="Tautomerase/MIF"/>
    <property type="match status" value="1"/>
</dbReference>
<gene>
    <name evidence="1" type="ORF">GT347_22815</name>
</gene>
<keyword evidence="2" id="KW-1185">Reference proteome</keyword>
<dbReference type="RefSeq" id="WP_160554370.1">
    <property type="nucleotide sequence ID" value="NZ_CP047650.1"/>
</dbReference>
<dbReference type="Pfam" id="PF02962">
    <property type="entry name" value="CHMI"/>
    <property type="match status" value="1"/>
</dbReference>
<proteinExistence type="predicted"/>
<dbReference type="GO" id="GO:0008704">
    <property type="term" value="F:5-carboxymethyl-2-hydroxymuconate delta-isomerase activity"/>
    <property type="evidence" value="ECO:0007669"/>
    <property type="project" value="InterPro"/>
</dbReference>
<protein>
    <submittedName>
        <fullName evidence="1">5-carboxymethyl-2-hydroxymuconate isomerase</fullName>
    </submittedName>
</protein>
<dbReference type="InterPro" id="IPR004220">
    <property type="entry name" value="5-COMe_2-OHmuconate_Isoase"/>
</dbReference>
<accession>A0A857JBV0</accession>
<name>A0A857JBV0_9BURK</name>
<evidence type="ECO:0000313" key="2">
    <source>
        <dbReference type="Proteomes" id="UP000464787"/>
    </source>
</evidence>
<dbReference type="Gene3D" id="3.30.429.10">
    <property type="entry name" value="Macrophage Migration Inhibitory Factor"/>
    <property type="match status" value="1"/>
</dbReference>
<dbReference type="CDD" id="cd00580">
    <property type="entry name" value="CHMI"/>
    <property type="match status" value="1"/>
</dbReference>
<evidence type="ECO:0000313" key="1">
    <source>
        <dbReference type="EMBL" id="QHJ00560.1"/>
    </source>
</evidence>
<reference evidence="1 2" key="1">
    <citation type="submission" date="2020-01" db="EMBL/GenBank/DDBJ databases">
        <title>Genome sequencing of strain KACC 21265.</title>
        <authorList>
            <person name="Heo J."/>
            <person name="Kim S.-J."/>
            <person name="Kim J.-S."/>
            <person name="Hong S.-B."/>
            <person name="Kwon S.-W."/>
        </authorList>
    </citation>
    <scope>NUCLEOTIDE SEQUENCE [LARGE SCALE GENOMIC DNA]</scope>
    <source>
        <strain evidence="1 2">KACC 21265</strain>
    </source>
</reference>
<dbReference type="Proteomes" id="UP000464787">
    <property type="component" value="Chromosome"/>
</dbReference>
<dbReference type="EMBL" id="CP047650">
    <property type="protein sequence ID" value="QHJ00560.1"/>
    <property type="molecule type" value="Genomic_DNA"/>
</dbReference>
<organism evidence="1 2">
    <name type="scientific">Xylophilus rhododendri</name>
    <dbReference type="NCBI Taxonomy" id="2697032"/>
    <lineage>
        <taxon>Bacteria</taxon>
        <taxon>Pseudomonadati</taxon>
        <taxon>Pseudomonadota</taxon>
        <taxon>Betaproteobacteria</taxon>
        <taxon>Burkholderiales</taxon>
        <taxon>Xylophilus</taxon>
    </lineage>
</organism>